<dbReference type="OrthoDB" id="674866at2"/>
<feature type="signal peptide" evidence="1">
    <location>
        <begin position="1"/>
        <end position="22"/>
    </location>
</feature>
<evidence type="ECO:0000313" key="3">
    <source>
        <dbReference type="Proteomes" id="UP000434850"/>
    </source>
</evidence>
<gene>
    <name evidence="2" type="ORF">GO816_06415</name>
</gene>
<protein>
    <recommendedName>
        <fullName evidence="4">PBCV-specific basic adaptor domain-containing protein</fullName>
    </recommendedName>
</protein>
<evidence type="ECO:0000313" key="2">
    <source>
        <dbReference type="EMBL" id="MVN90753.1"/>
    </source>
</evidence>
<proteinExistence type="predicted"/>
<keyword evidence="1" id="KW-0732">Signal</keyword>
<evidence type="ECO:0008006" key="4">
    <source>
        <dbReference type="Google" id="ProtNLM"/>
    </source>
</evidence>
<name>A0A6I4IPW8_9SPHI</name>
<dbReference type="EMBL" id="WQLA01000002">
    <property type="protein sequence ID" value="MVN90753.1"/>
    <property type="molecule type" value="Genomic_DNA"/>
</dbReference>
<evidence type="ECO:0000256" key="1">
    <source>
        <dbReference type="SAM" id="SignalP"/>
    </source>
</evidence>
<feature type="chain" id="PRO_5026028765" description="PBCV-specific basic adaptor domain-containing protein" evidence="1">
    <location>
        <begin position="23"/>
        <end position="119"/>
    </location>
</feature>
<dbReference type="AlphaFoldDB" id="A0A6I4IPW8"/>
<dbReference type="RefSeq" id="WP_157540525.1">
    <property type="nucleotide sequence ID" value="NZ_WQLA01000002.1"/>
</dbReference>
<sequence length="119" mass="12524">MKNVLKVALLAAGIFIAADTQAQILKKTGQAIDSGATKTGRAVGKGAKAVGKAGKKTGQKTAELAVKGKSAVVDKKYDGKVGPQGQTIYIDKNSAYYYVNKKGRHVYVRESALVTKPNN</sequence>
<keyword evidence="3" id="KW-1185">Reference proteome</keyword>
<comment type="caution">
    <text evidence="2">The sequence shown here is derived from an EMBL/GenBank/DDBJ whole genome shotgun (WGS) entry which is preliminary data.</text>
</comment>
<accession>A0A6I4IPW8</accession>
<organism evidence="2 3">
    <name type="scientific">Mucilaginibacter aquatilis</name>
    <dbReference type="NCBI Taxonomy" id="1517760"/>
    <lineage>
        <taxon>Bacteria</taxon>
        <taxon>Pseudomonadati</taxon>
        <taxon>Bacteroidota</taxon>
        <taxon>Sphingobacteriia</taxon>
        <taxon>Sphingobacteriales</taxon>
        <taxon>Sphingobacteriaceae</taxon>
        <taxon>Mucilaginibacter</taxon>
    </lineage>
</organism>
<dbReference type="Proteomes" id="UP000434850">
    <property type="component" value="Unassembled WGS sequence"/>
</dbReference>
<reference evidence="2 3" key="1">
    <citation type="submission" date="2019-12" db="EMBL/GenBank/DDBJ databases">
        <title>Mucilaginibacter sp. HME9299 genome sequencing and assembly.</title>
        <authorList>
            <person name="Kang H."/>
            <person name="Kim H."/>
            <person name="Joh K."/>
        </authorList>
    </citation>
    <scope>NUCLEOTIDE SEQUENCE [LARGE SCALE GENOMIC DNA]</scope>
    <source>
        <strain evidence="2 3">HME9299</strain>
    </source>
</reference>